<name>A0A5N6QSP0_9ROSI</name>
<dbReference type="AlphaFoldDB" id="A0A5N6QSP0"/>
<evidence type="ECO:0000313" key="1">
    <source>
        <dbReference type="EMBL" id="KAE8010171.1"/>
    </source>
</evidence>
<proteinExistence type="predicted"/>
<dbReference type="OrthoDB" id="1065010at2759"/>
<dbReference type="Proteomes" id="UP000327013">
    <property type="component" value="Chromosome 2"/>
</dbReference>
<dbReference type="EMBL" id="CM017322">
    <property type="protein sequence ID" value="KAE8010171.1"/>
    <property type="molecule type" value="Genomic_DNA"/>
</dbReference>
<evidence type="ECO:0000313" key="2">
    <source>
        <dbReference type="Proteomes" id="UP000327013"/>
    </source>
</evidence>
<accession>A0A5N6QSP0</accession>
<keyword evidence="2" id="KW-1185">Reference proteome</keyword>
<gene>
    <name evidence="1" type="ORF">FH972_006561</name>
</gene>
<reference evidence="1 2" key="1">
    <citation type="submission" date="2019-06" db="EMBL/GenBank/DDBJ databases">
        <title>A chromosomal-level reference genome of Carpinus fangiana (Coryloideae, Betulaceae).</title>
        <authorList>
            <person name="Yang X."/>
            <person name="Wang Z."/>
            <person name="Zhang L."/>
            <person name="Hao G."/>
            <person name="Liu J."/>
            <person name="Yang Y."/>
        </authorList>
    </citation>
    <scope>NUCLEOTIDE SEQUENCE [LARGE SCALE GENOMIC DNA]</scope>
    <source>
        <strain evidence="1">Cfa_2016G</strain>
        <tissue evidence="1">Leaf</tissue>
    </source>
</reference>
<protein>
    <submittedName>
        <fullName evidence="1">Uncharacterized protein</fullName>
    </submittedName>
</protein>
<organism evidence="1 2">
    <name type="scientific">Carpinus fangiana</name>
    <dbReference type="NCBI Taxonomy" id="176857"/>
    <lineage>
        <taxon>Eukaryota</taxon>
        <taxon>Viridiplantae</taxon>
        <taxon>Streptophyta</taxon>
        <taxon>Embryophyta</taxon>
        <taxon>Tracheophyta</taxon>
        <taxon>Spermatophyta</taxon>
        <taxon>Magnoliopsida</taxon>
        <taxon>eudicotyledons</taxon>
        <taxon>Gunneridae</taxon>
        <taxon>Pentapetalae</taxon>
        <taxon>rosids</taxon>
        <taxon>fabids</taxon>
        <taxon>Fagales</taxon>
        <taxon>Betulaceae</taxon>
        <taxon>Carpinus</taxon>
    </lineage>
</organism>
<sequence length="56" mass="5965">MNQLRVGVSDLWCRGRRSLGGSMKESDRPDGWRSAFEVVVSDLAALGGLRLSGGAS</sequence>